<sequence length="197" mass="22560">MTRTKNAQKMAPSSRIYPKLHQDILQAMPENVTIVWEDSLDERARPRNQWVTNVMGRFTCRNRQCASGGWFSRTVGIWIRQFRGGRYNAIVYSQECELCGWLGWLTLDRGSYIERVAYWLKKWAGVPVEPPPHREKRGPPHKQELCEGCRRGHGAHICEFCFTKSRSGLAILQESIAALLLGRNSASEEGLRGAFSH</sequence>
<dbReference type="InterPro" id="IPR027377">
    <property type="entry name" value="ZAR1/RTP1-5-like_Znf-3CxxC"/>
</dbReference>
<evidence type="ECO:0000256" key="1">
    <source>
        <dbReference type="ARBA" id="ARBA00022723"/>
    </source>
</evidence>
<dbReference type="AlphaFoldDB" id="A0A4P7NVY3"/>
<dbReference type="SMART" id="SM01328">
    <property type="entry name" value="zf-3CxxC"/>
    <property type="match status" value="1"/>
</dbReference>
<protein>
    <recommendedName>
        <fullName evidence="4">3CxxC-type domain-containing protein</fullName>
    </recommendedName>
</protein>
<dbReference type="EMBL" id="CP034210">
    <property type="protein sequence ID" value="QBZ66653.1"/>
    <property type="molecule type" value="Genomic_DNA"/>
</dbReference>
<evidence type="ECO:0000256" key="3">
    <source>
        <dbReference type="ARBA" id="ARBA00022833"/>
    </source>
</evidence>
<evidence type="ECO:0000313" key="5">
    <source>
        <dbReference type="EMBL" id="QBZ66653.1"/>
    </source>
</evidence>
<evidence type="ECO:0000256" key="2">
    <source>
        <dbReference type="ARBA" id="ARBA00022771"/>
    </source>
</evidence>
<keyword evidence="3" id="KW-0862">Zinc</keyword>
<organism evidence="5 6">
    <name type="scientific">Pyricularia oryzae</name>
    <name type="common">Rice blast fungus</name>
    <name type="synonym">Magnaporthe oryzae</name>
    <dbReference type="NCBI Taxonomy" id="318829"/>
    <lineage>
        <taxon>Eukaryota</taxon>
        <taxon>Fungi</taxon>
        <taxon>Dikarya</taxon>
        <taxon>Ascomycota</taxon>
        <taxon>Pezizomycotina</taxon>
        <taxon>Sordariomycetes</taxon>
        <taxon>Sordariomycetidae</taxon>
        <taxon>Magnaporthales</taxon>
        <taxon>Pyriculariaceae</taxon>
        <taxon>Pyricularia</taxon>
    </lineage>
</organism>
<dbReference type="GO" id="GO:0008270">
    <property type="term" value="F:zinc ion binding"/>
    <property type="evidence" value="ECO:0007669"/>
    <property type="project" value="UniProtKB-KW"/>
</dbReference>
<dbReference type="Pfam" id="PF13695">
    <property type="entry name" value="Zn_ribbon_3CxxC"/>
    <property type="match status" value="1"/>
</dbReference>
<reference evidence="5 6" key="1">
    <citation type="journal article" date="2019" name="Mol. Biol. Evol.">
        <title>Blast fungal genomes show frequent chromosomal changes, gene gains and losses, and effector gene turnover.</title>
        <authorList>
            <person name="Gomez Luciano L.B."/>
            <person name="Jason Tsai I."/>
            <person name="Chuma I."/>
            <person name="Tosa Y."/>
            <person name="Chen Y.H."/>
            <person name="Li J.Y."/>
            <person name="Li M.Y."/>
            <person name="Jade Lu M.Y."/>
            <person name="Nakayashiki H."/>
            <person name="Li W.H."/>
        </authorList>
    </citation>
    <scope>NUCLEOTIDE SEQUENCE [LARGE SCALE GENOMIC DNA]</scope>
    <source>
        <strain evidence="5">MZ5-1-6</strain>
    </source>
</reference>
<evidence type="ECO:0000313" key="6">
    <source>
        <dbReference type="Proteomes" id="UP000294847"/>
    </source>
</evidence>
<dbReference type="Proteomes" id="UP000294847">
    <property type="component" value="Chromosome 7"/>
</dbReference>
<keyword evidence="2" id="KW-0863">Zinc-finger</keyword>
<proteinExistence type="predicted"/>
<gene>
    <name evidence="5" type="ORF">PoMZ_13636</name>
</gene>
<name>A0A4P7NVY3_PYROR</name>
<keyword evidence="1" id="KW-0479">Metal-binding</keyword>
<feature type="domain" description="3CxxC-type" evidence="4">
    <location>
        <begin position="53"/>
        <end position="152"/>
    </location>
</feature>
<accession>A0A4P7NVY3</accession>
<evidence type="ECO:0000259" key="4">
    <source>
        <dbReference type="SMART" id="SM01328"/>
    </source>
</evidence>